<dbReference type="STRING" id="661478.OP10G_3218"/>
<dbReference type="Proteomes" id="UP000027982">
    <property type="component" value="Chromosome"/>
</dbReference>
<dbReference type="HOGENOM" id="CLU_2464509_0_0_0"/>
<evidence type="ECO:0000256" key="1">
    <source>
        <dbReference type="SAM" id="MobiDB-lite"/>
    </source>
</evidence>
<dbReference type="KEGG" id="fgi:OP10G_3218"/>
<proteinExistence type="predicted"/>
<name>A0A068NT55_FIMGI</name>
<dbReference type="NCBIfam" id="TIGR01409">
    <property type="entry name" value="TAT_signal_seq"/>
    <property type="match status" value="1"/>
</dbReference>
<dbReference type="InterPro" id="IPR006311">
    <property type="entry name" value="TAT_signal"/>
</dbReference>
<dbReference type="PROSITE" id="PS51318">
    <property type="entry name" value="TAT"/>
    <property type="match status" value="1"/>
</dbReference>
<reference evidence="2 3" key="1">
    <citation type="journal article" date="2014" name="PLoS ONE">
        <title>The first complete genome sequence of the class fimbriimonadia in the phylum armatimonadetes.</title>
        <authorList>
            <person name="Hu Z.Y."/>
            <person name="Wang Y.Z."/>
            <person name="Im W.T."/>
            <person name="Wang S.Y."/>
            <person name="Zhao G.P."/>
            <person name="Zheng H.J."/>
            <person name="Quan Z.X."/>
        </authorList>
    </citation>
    <scope>NUCLEOTIDE SEQUENCE [LARGE SCALE GENOMIC DNA]</scope>
    <source>
        <strain evidence="2">Gsoil 348</strain>
    </source>
</reference>
<feature type="region of interest" description="Disordered" evidence="1">
    <location>
        <begin position="65"/>
        <end position="88"/>
    </location>
</feature>
<dbReference type="InterPro" id="IPR019546">
    <property type="entry name" value="TAT_signal_bac_arc"/>
</dbReference>
<gene>
    <name evidence="2" type="ORF">OP10G_3218</name>
</gene>
<evidence type="ECO:0000313" key="3">
    <source>
        <dbReference type="Proteomes" id="UP000027982"/>
    </source>
</evidence>
<sequence length="88" mass="9182">MNDLNRRQFISLATATALGGATEAFRPGKAFANPPRVAIDGPADYTIRIGTGLIEAAPDKIVSTKTYNGGFPPTHSVERGAASGGRRP</sequence>
<dbReference type="AlphaFoldDB" id="A0A068NT55"/>
<dbReference type="EMBL" id="CP007139">
    <property type="protein sequence ID" value="AIE86586.1"/>
    <property type="molecule type" value="Genomic_DNA"/>
</dbReference>
<accession>A0A068NT55</accession>
<evidence type="ECO:0000313" key="2">
    <source>
        <dbReference type="EMBL" id="AIE86586.1"/>
    </source>
</evidence>
<keyword evidence="3" id="KW-1185">Reference proteome</keyword>
<protein>
    <submittedName>
        <fullName evidence="2">Multicopper oxidase family protein</fullName>
    </submittedName>
</protein>
<organism evidence="2 3">
    <name type="scientific">Fimbriimonas ginsengisoli Gsoil 348</name>
    <dbReference type="NCBI Taxonomy" id="661478"/>
    <lineage>
        <taxon>Bacteria</taxon>
        <taxon>Bacillati</taxon>
        <taxon>Armatimonadota</taxon>
        <taxon>Fimbriimonadia</taxon>
        <taxon>Fimbriimonadales</taxon>
        <taxon>Fimbriimonadaceae</taxon>
        <taxon>Fimbriimonas</taxon>
    </lineage>
</organism>